<protein>
    <submittedName>
        <fullName evidence="4">ABC transporter substrate-binding protein</fullName>
    </submittedName>
</protein>
<dbReference type="Proteomes" id="UP001597079">
    <property type="component" value="Unassembled WGS sequence"/>
</dbReference>
<dbReference type="PROSITE" id="PS01037">
    <property type="entry name" value="SBP_BACTERIAL_1"/>
    <property type="match status" value="1"/>
</dbReference>
<dbReference type="Gene3D" id="3.40.190.10">
    <property type="entry name" value="Periplasmic binding protein-like II"/>
    <property type="match status" value="1"/>
</dbReference>
<dbReference type="Pfam" id="PF01547">
    <property type="entry name" value="SBP_bac_1"/>
    <property type="match status" value="1"/>
</dbReference>
<dbReference type="SUPFAM" id="SSF53850">
    <property type="entry name" value="Periplasmic binding protein-like II"/>
    <property type="match status" value="1"/>
</dbReference>
<organism evidence="4 5">
    <name type="scientific">Alicyclobacillus fodiniaquatilis</name>
    <dbReference type="NCBI Taxonomy" id="1661150"/>
    <lineage>
        <taxon>Bacteria</taxon>
        <taxon>Bacillati</taxon>
        <taxon>Bacillota</taxon>
        <taxon>Bacilli</taxon>
        <taxon>Bacillales</taxon>
        <taxon>Alicyclobacillaceae</taxon>
        <taxon>Alicyclobacillus</taxon>
    </lineage>
</organism>
<reference evidence="5" key="1">
    <citation type="journal article" date="2019" name="Int. J. Syst. Evol. Microbiol.">
        <title>The Global Catalogue of Microorganisms (GCM) 10K type strain sequencing project: providing services to taxonomists for standard genome sequencing and annotation.</title>
        <authorList>
            <consortium name="The Broad Institute Genomics Platform"/>
            <consortium name="The Broad Institute Genome Sequencing Center for Infectious Disease"/>
            <person name="Wu L."/>
            <person name="Ma J."/>
        </authorList>
    </citation>
    <scope>NUCLEOTIDE SEQUENCE [LARGE SCALE GENOMIC DNA]</scope>
    <source>
        <strain evidence="5">CGMCC 1.12286</strain>
    </source>
</reference>
<dbReference type="InterPro" id="IPR006059">
    <property type="entry name" value="SBP"/>
</dbReference>
<dbReference type="RefSeq" id="WP_377944745.1">
    <property type="nucleotide sequence ID" value="NZ_JBHUCX010000079.1"/>
</dbReference>
<evidence type="ECO:0000313" key="4">
    <source>
        <dbReference type="EMBL" id="MFD1676835.1"/>
    </source>
</evidence>
<dbReference type="PANTHER" id="PTHR43649:SF29">
    <property type="entry name" value="OSMOPROTECTIVE COMPOUNDS-BINDING PROTEIN GGTB"/>
    <property type="match status" value="1"/>
</dbReference>
<keyword evidence="5" id="KW-1185">Reference proteome</keyword>
<evidence type="ECO:0000313" key="5">
    <source>
        <dbReference type="Proteomes" id="UP001597079"/>
    </source>
</evidence>
<dbReference type="EMBL" id="JBHUCX010000079">
    <property type="protein sequence ID" value="MFD1676835.1"/>
    <property type="molecule type" value="Genomic_DNA"/>
</dbReference>
<name>A0ABW4JMT1_9BACL</name>
<dbReference type="InterPro" id="IPR006061">
    <property type="entry name" value="SBP_1_CS"/>
</dbReference>
<comment type="caution">
    <text evidence="4">The sequence shown here is derived from an EMBL/GenBank/DDBJ whole genome shotgun (WGS) entry which is preliminary data.</text>
</comment>
<sequence length="486" mass="52929">MRKPQIISGICALVTTGLVVGCGSSQTNSNDKSNGGQVSITLEGPNQWTDSGTSFGPAWNTLVSDFEKKNPNIKVNLRVMPLASFSTTEASQIAAGTAPEIMFNQFTSQSYQLTPLTKYLKQPNPYVPGNKHWLDLFNSQYYNLNNATVTGDTGNYYTLPLNVVSIGLYYNQTVFKKSGIQSPPKTFQELLADCAKLKAHGYIPFGMTNSQLGLGWTYTTLSSMMLDKYFDKWNWYLPNGKPGKYTSLTIEDDSRAILTKQLTAQTPEVAETLQLLKQLSQYFSPGWSGIADNSGAGVDVRQFVQGKAAMIWGTNFGYQTIKEGNPNLKFASIPFPTVTTATTQLSTNAPARYGASIGGTTYVIPSTAKGENLAAAIKFLQFATSPKENQKWLQGSSGNSVIKGASSNPALQGFVQGSWAEQPRVPGVGGLSPQMNTTFPQLLQGYLLGSASLAQTEQKLESEWMQAAEYNVQQNKNWTGNWTKLG</sequence>
<keyword evidence="3" id="KW-0732">Signal</keyword>
<evidence type="ECO:0000256" key="3">
    <source>
        <dbReference type="ARBA" id="ARBA00022729"/>
    </source>
</evidence>
<proteinExistence type="inferred from homology"/>
<keyword evidence="2" id="KW-0813">Transport</keyword>
<evidence type="ECO:0000256" key="1">
    <source>
        <dbReference type="ARBA" id="ARBA00008520"/>
    </source>
</evidence>
<evidence type="ECO:0000256" key="2">
    <source>
        <dbReference type="ARBA" id="ARBA00022448"/>
    </source>
</evidence>
<dbReference type="InterPro" id="IPR050490">
    <property type="entry name" value="Bact_solute-bd_prot1"/>
</dbReference>
<dbReference type="PANTHER" id="PTHR43649">
    <property type="entry name" value="ARABINOSE-BINDING PROTEIN-RELATED"/>
    <property type="match status" value="1"/>
</dbReference>
<dbReference type="PROSITE" id="PS51257">
    <property type="entry name" value="PROKAR_LIPOPROTEIN"/>
    <property type="match status" value="1"/>
</dbReference>
<accession>A0ABW4JMT1</accession>
<comment type="similarity">
    <text evidence="1">Belongs to the bacterial solute-binding protein 1 family.</text>
</comment>
<gene>
    <name evidence="4" type="ORF">ACFSB2_19355</name>
</gene>